<accession>C0STN3</accession>
<dbReference type="EMBL" id="AB465354">
    <property type="protein sequence ID" value="BAH56536.1"/>
    <property type="molecule type" value="mRNA"/>
</dbReference>
<feature type="transmembrane region" description="Helical" evidence="2">
    <location>
        <begin position="6"/>
        <end position="24"/>
    </location>
</feature>
<keyword evidence="2" id="KW-0812">Transmembrane</keyword>
<keyword evidence="2" id="KW-0472">Membrane</keyword>
<feature type="region of interest" description="Disordered" evidence="1">
    <location>
        <begin position="67"/>
        <end position="87"/>
    </location>
</feature>
<feature type="region of interest" description="Disordered" evidence="1">
    <location>
        <begin position="131"/>
        <end position="165"/>
    </location>
</feature>
<protein>
    <submittedName>
        <fullName evidence="3">CLAVATA3/endosperm surrounding region 5</fullName>
    </submittedName>
</protein>
<sequence length="165" mass="18563">MSRAAMIHSALFWMAFVCCFYLLVTTDFDSRGISARKLLAVTRPCPGCVSFPRNVPNFRTRFRHQQTLTSSSCQRIPPRPRRDHPESNQLVGRKMLEYQAAAAAAAAVAIENHHGGDDRKLVNVNRSSEVREVHQIDHPDRYVPGGPDPLHHRSTPPSMLIPDLN</sequence>
<keyword evidence="2" id="KW-1133">Transmembrane helix</keyword>
<proteinExistence type="evidence at transcript level"/>
<evidence type="ECO:0000256" key="2">
    <source>
        <dbReference type="SAM" id="Phobius"/>
    </source>
</evidence>
<reference evidence="3" key="1">
    <citation type="submission" date="2008-10" db="EMBL/GenBank/DDBJ databases">
        <title>Diverse CLE signaling peptide family in fern.</title>
        <authorList>
            <person name="Sawa S."/>
            <person name="Tamaki T."/>
        </authorList>
    </citation>
    <scope>NUCLEOTIDE SEQUENCE</scope>
</reference>
<gene>
    <name evidence="3" type="primary">SmCLE5</name>
</gene>
<feature type="compositionally biased region" description="Basic and acidic residues" evidence="1">
    <location>
        <begin position="131"/>
        <end position="141"/>
    </location>
</feature>
<evidence type="ECO:0000313" key="3">
    <source>
        <dbReference type="EMBL" id="BAH56536.1"/>
    </source>
</evidence>
<evidence type="ECO:0000256" key="1">
    <source>
        <dbReference type="SAM" id="MobiDB-lite"/>
    </source>
</evidence>
<name>C0STN3_SELML</name>
<dbReference type="AlphaFoldDB" id="C0STN3"/>
<organism evidence="3">
    <name type="scientific">Selaginella moellendorffii</name>
    <name type="common">Spikemoss</name>
    <dbReference type="NCBI Taxonomy" id="88036"/>
    <lineage>
        <taxon>Eukaryota</taxon>
        <taxon>Viridiplantae</taxon>
        <taxon>Streptophyta</taxon>
        <taxon>Embryophyta</taxon>
        <taxon>Tracheophyta</taxon>
        <taxon>Lycopodiopsida</taxon>
        <taxon>Selaginellales</taxon>
        <taxon>Selaginellaceae</taxon>
        <taxon>Selaginella</taxon>
    </lineage>
</organism>